<dbReference type="Proteomes" id="UP001597131">
    <property type="component" value="Unassembled WGS sequence"/>
</dbReference>
<dbReference type="InterPro" id="IPR027268">
    <property type="entry name" value="Peptidase_M4/M1_CTD_sf"/>
</dbReference>
<feature type="chain" id="PRO_5045182441" evidence="1">
    <location>
        <begin position="20"/>
        <end position="936"/>
    </location>
</feature>
<accession>A0ABW3NVH8</accession>
<protein>
    <submittedName>
        <fullName evidence="2">Metalloprotease</fullName>
    </submittedName>
</protein>
<reference evidence="3" key="1">
    <citation type="journal article" date="2019" name="Int. J. Syst. Evol. Microbiol.">
        <title>The Global Catalogue of Microorganisms (GCM) 10K type strain sequencing project: providing services to taxonomists for standard genome sequencing and annotation.</title>
        <authorList>
            <consortium name="The Broad Institute Genomics Platform"/>
            <consortium name="The Broad Institute Genome Sequencing Center for Infectious Disease"/>
            <person name="Wu L."/>
            <person name="Ma J."/>
        </authorList>
    </citation>
    <scope>NUCLEOTIDE SEQUENCE [LARGE SCALE GENOMIC DNA]</scope>
    <source>
        <strain evidence="3">CCUG 64793</strain>
    </source>
</reference>
<dbReference type="EMBL" id="JBHTLI010000002">
    <property type="protein sequence ID" value="MFD1096381.1"/>
    <property type="molecule type" value="Genomic_DNA"/>
</dbReference>
<dbReference type="GO" id="GO:0008237">
    <property type="term" value="F:metallopeptidase activity"/>
    <property type="evidence" value="ECO:0007669"/>
    <property type="project" value="UniProtKB-KW"/>
</dbReference>
<evidence type="ECO:0000313" key="3">
    <source>
        <dbReference type="Proteomes" id="UP001597131"/>
    </source>
</evidence>
<name>A0ABW3NVH8_9FLAO</name>
<evidence type="ECO:0000256" key="1">
    <source>
        <dbReference type="SAM" id="SignalP"/>
    </source>
</evidence>
<gene>
    <name evidence="2" type="ORF">ACFQ3Q_11515</name>
</gene>
<dbReference type="PROSITE" id="PS51257">
    <property type="entry name" value="PROKAR_LIPOPROTEIN"/>
    <property type="match status" value="1"/>
</dbReference>
<feature type="signal peptide" evidence="1">
    <location>
        <begin position="1"/>
        <end position="19"/>
    </location>
</feature>
<organism evidence="2 3">
    <name type="scientific">Salegentibacter chungangensis</name>
    <dbReference type="NCBI Taxonomy" id="1335724"/>
    <lineage>
        <taxon>Bacteria</taxon>
        <taxon>Pseudomonadati</taxon>
        <taxon>Bacteroidota</taxon>
        <taxon>Flavobacteriia</taxon>
        <taxon>Flavobacteriales</taxon>
        <taxon>Flavobacteriaceae</taxon>
        <taxon>Salegentibacter</taxon>
    </lineage>
</organism>
<keyword evidence="2" id="KW-0378">Hydrolase</keyword>
<dbReference type="Gene3D" id="1.10.390.10">
    <property type="entry name" value="Neutral Protease Domain 2"/>
    <property type="match status" value="1"/>
</dbReference>
<evidence type="ECO:0000313" key="2">
    <source>
        <dbReference type="EMBL" id="MFD1096381.1"/>
    </source>
</evidence>
<comment type="caution">
    <text evidence="2">The sequence shown here is derived from an EMBL/GenBank/DDBJ whole genome shotgun (WGS) entry which is preliminary data.</text>
</comment>
<sequence>MKGFLLYFILLAGISCGFAQNQIDINAELDVQNHSFYIQQQIKYTNTSDQALNEIYLNDWANAFKHKVTPLARRFAEEYVRRFHFAREEERGSTLIFSIAGNRGNFLNWDRPAGYPDILKIELDSPLKPGETYTLQLNYKVKVPSDKFTRFGVDNEKNFKLRYWYLTPVVYNEGWQFYSHKNLGNQYNSPYDIKISLKIPENYHIGTALNQTEIVSEEKQKTLKLEGSNRVDSKIYITNTQLFDDIVTEGHQIVTNVEDDGLQTGIKGLIVQRIMRFLEQRLGEYPHKKLFVTREDYLNSPVYGLNQLPNFIRPFPDGFQYDIKQMKTITSYFLKNTLLVNPRDEQWVNDAIMISLMMDYVDTYYPKMKLIGNLSDIIGVRWFHAADLEFNDQYQFLYMNMARMNLDQPLTMAQDSLVKFNRNIANSYKAGVGIKYLEDYLTTDAVKESVSEFYKNYHLKVTPDDTFEEILKKNTTKDISWFFEDYVGSNQKIDFRIKNVEKTEDSLRVTVLNKKDNRMPVSLYGLNDGNITYKVWVDNFEKEKTVSLPRGNIERVALNYEKKIPEFNQRDNYKRVSTFLNKPLQFRLFQDIEDPRYTQIFFMPEFEYNLYDGVAIGPKVYNKTILAKNFQFEISPKFGFTSKTVVGSASVMNTHQFENEKLYAIRYGVGGTRFSYGYDLFYNKYSPFLIFAYRNKYLRDNEHQSLMIRNVSVQRDLDPENPVDEPNYNVFNVKYRYSNPHMSHHTSATFDYQLAEKFSKISLSLEYRKLFRSNRQINLRFFAGTFLYNDDRGDDYFSFALDRPTDYLFDYNYYGRSQGSGLFSQQFIMAEGGFKSKLQPAFANQWLGSVNASTNLWKWIFVYGDMGLVKNKHQDAKFLYDSGVRVSLVSDYFEVFFPVYSNLGWEVGQPNYDQKIRFIVALDLNTLIKLFTRRWY</sequence>
<proteinExistence type="predicted"/>
<keyword evidence="2" id="KW-0482">Metalloprotease</keyword>
<keyword evidence="1" id="KW-0732">Signal</keyword>
<keyword evidence="3" id="KW-1185">Reference proteome</keyword>
<dbReference type="RefSeq" id="WP_380745970.1">
    <property type="nucleotide sequence ID" value="NZ_JBHTLI010000002.1"/>
</dbReference>
<keyword evidence="2" id="KW-0645">Protease</keyword>